<evidence type="ECO:0000313" key="2">
    <source>
        <dbReference type="Proteomes" id="UP001138894"/>
    </source>
</evidence>
<keyword evidence="2" id="KW-1185">Reference proteome</keyword>
<gene>
    <name evidence="1" type="ORF">KCG49_10685</name>
</gene>
<dbReference type="Proteomes" id="UP001138894">
    <property type="component" value="Unassembled WGS sequence"/>
</dbReference>
<dbReference type="AlphaFoldDB" id="A0A9X1JNJ1"/>
<dbReference type="EMBL" id="JAGSPD010000008">
    <property type="protein sequence ID" value="MBV7269650.1"/>
    <property type="molecule type" value="Genomic_DNA"/>
</dbReference>
<comment type="caution">
    <text evidence="1">The sequence shown here is derived from an EMBL/GenBank/DDBJ whole genome shotgun (WGS) entry which is preliminary data.</text>
</comment>
<protein>
    <submittedName>
        <fullName evidence="1">Uncharacterized protein</fullName>
    </submittedName>
</protein>
<proteinExistence type="predicted"/>
<accession>A0A9X1JNJ1</accession>
<dbReference type="RefSeq" id="WP_218546435.1">
    <property type="nucleotide sequence ID" value="NZ_JAGSPD010000008.1"/>
</dbReference>
<organism evidence="1 2">
    <name type="scientific">Winogradskyella luteola</name>
    <dbReference type="NCBI Taxonomy" id="2828330"/>
    <lineage>
        <taxon>Bacteria</taxon>
        <taxon>Pseudomonadati</taxon>
        <taxon>Bacteroidota</taxon>
        <taxon>Flavobacteriia</taxon>
        <taxon>Flavobacteriales</taxon>
        <taxon>Flavobacteriaceae</taxon>
        <taxon>Winogradskyella</taxon>
    </lineage>
</organism>
<sequence>MKPNKILLLLSFIICFSCSEDQDDNPQPNLIIKLNFDANQIRLDNLGQPATIPNGNAAQTPLIKRMSANYIEFAPTATTLLGQGEIIYEGPETNAGGDMAINFQQSIFAGDDDVFLSIPLSQVETGTYEWVRVSLAYQEGDISIYNGNDDFTGTLASFVGYNNYITEFDLNGSTIIVNDDKLQGFWAFEALGFTTQGQAPEGVTTVPNPLFNTSPVPQGSCVVTGQFLNAFTITGNENQDVTVTLSFSINNSFEWTEVNNDGKYEPSAGEQVVDMGLRGLVPSVSN</sequence>
<name>A0A9X1JNJ1_9FLAO</name>
<evidence type="ECO:0000313" key="1">
    <source>
        <dbReference type="EMBL" id="MBV7269650.1"/>
    </source>
</evidence>
<reference evidence="1" key="1">
    <citation type="submission" date="2021-04" db="EMBL/GenBank/DDBJ databases">
        <authorList>
            <person name="Pira H."/>
            <person name="Risdian C."/>
            <person name="Wink J."/>
        </authorList>
    </citation>
    <scope>NUCLEOTIDE SEQUENCE</scope>
    <source>
        <strain evidence="1">WHY3</strain>
    </source>
</reference>